<feature type="domain" description="Bacterial purine repressor N-terminal" evidence="7">
    <location>
        <begin position="5"/>
        <end position="74"/>
    </location>
</feature>
<dbReference type="InterPro" id="IPR036390">
    <property type="entry name" value="WH_DNA-bd_sf"/>
</dbReference>
<protein>
    <submittedName>
        <fullName evidence="8">Purine operon repressor, PurR</fullName>
    </submittedName>
</protein>
<dbReference type="NCBIfam" id="TIGR01743">
    <property type="entry name" value="purR_Bsub"/>
    <property type="match status" value="1"/>
</dbReference>
<dbReference type="GO" id="GO:0045892">
    <property type="term" value="P:negative regulation of DNA-templated transcription"/>
    <property type="evidence" value="ECO:0007669"/>
    <property type="project" value="InterPro"/>
</dbReference>
<dbReference type="Proteomes" id="UP000198534">
    <property type="component" value="Unassembled WGS sequence"/>
</dbReference>
<evidence type="ECO:0000259" key="6">
    <source>
        <dbReference type="Pfam" id="PF00156"/>
    </source>
</evidence>
<sequence>MKKWKRSARLVDMTRQLLDQPHRLISLSAFADRYQAAKSSISEDLAIIHETFREEGTGLLETVSGAAGGVRYLPIANRENATKLSRQLCAQLENPDRILPGGYLYLSDLLGDDRLVREIGRIWATVFSGRGADVVVTVETKGIPLAYATASHLGLPVAIVRRDSRITEGSVVTINTVSGSSKRLGSLSLARRSFPEGARVLIVDDFMKAGGTVQGMIDLMGEFRAEVIGIGIMAESQVDERLVENTVSLATVTDVDVKNRKIAVELGNLFTQGGFFDGTNPD</sequence>
<dbReference type="AlphaFoldDB" id="A0A1H2WZK4"/>
<dbReference type="InterPro" id="IPR029057">
    <property type="entry name" value="PRTase-like"/>
</dbReference>
<comment type="similarity">
    <text evidence="5">Belongs to the purine/pyrimidine phosphoribosyltransferase family. PurR subfamily.</text>
</comment>
<dbReference type="CDD" id="cd06223">
    <property type="entry name" value="PRTases_typeI"/>
    <property type="match status" value="1"/>
</dbReference>
<dbReference type="RefSeq" id="WP_091738991.1">
    <property type="nucleotide sequence ID" value="NZ_FNNQ01000007.1"/>
</dbReference>
<dbReference type="InterPro" id="IPR050118">
    <property type="entry name" value="Pur/Pyrimidine_PRTase"/>
</dbReference>
<name>A0A1H2WZK4_9BACL</name>
<reference evidence="8 9" key="1">
    <citation type="submission" date="2016-10" db="EMBL/GenBank/DDBJ databases">
        <authorList>
            <person name="de Groot N.N."/>
        </authorList>
    </citation>
    <scope>NUCLEOTIDE SEQUENCE [LARGE SCALE GENOMIC DNA]</scope>
    <source>
        <strain evidence="8 9">DSM 45610</strain>
    </source>
</reference>
<comment type="subunit">
    <text evidence="1">Homodimer.</text>
</comment>
<dbReference type="InterPro" id="IPR010078">
    <property type="entry name" value="PurR_Bsub"/>
</dbReference>
<keyword evidence="4" id="KW-0804">Transcription</keyword>
<evidence type="ECO:0000259" key="7">
    <source>
        <dbReference type="Pfam" id="PF09182"/>
    </source>
</evidence>
<proteinExistence type="inferred from homology"/>
<dbReference type="SUPFAM" id="SSF53271">
    <property type="entry name" value="PRTase-like"/>
    <property type="match status" value="1"/>
</dbReference>
<evidence type="ECO:0000256" key="1">
    <source>
        <dbReference type="ARBA" id="ARBA00011738"/>
    </source>
</evidence>
<evidence type="ECO:0000313" key="8">
    <source>
        <dbReference type="EMBL" id="SDW86025.1"/>
    </source>
</evidence>
<evidence type="ECO:0000256" key="4">
    <source>
        <dbReference type="ARBA" id="ARBA00023163"/>
    </source>
</evidence>
<dbReference type="PANTHER" id="PTHR43864">
    <property type="entry name" value="HYPOXANTHINE/GUANINE PHOSPHORIBOSYLTRANSFERASE"/>
    <property type="match status" value="1"/>
</dbReference>
<dbReference type="Gene3D" id="1.10.10.10">
    <property type="entry name" value="Winged helix-like DNA-binding domain superfamily/Winged helix DNA-binding domain"/>
    <property type="match status" value="1"/>
</dbReference>
<dbReference type="InterPro" id="IPR036388">
    <property type="entry name" value="WH-like_DNA-bd_sf"/>
</dbReference>
<dbReference type="STRING" id="1048340.SAMN05444487_10730"/>
<keyword evidence="9" id="KW-1185">Reference proteome</keyword>
<dbReference type="GO" id="GO:0003677">
    <property type="term" value="F:DNA binding"/>
    <property type="evidence" value="ECO:0007669"/>
    <property type="project" value="UniProtKB-KW"/>
</dbReference>
<dbReference type="GO" id="GO:0045982">
    <property type="term" value="P:negative regulation of purine nucleobase metabolic process"/>
    <property type="evidence" value="ECO:0007669"/>
    <property type="project" value="InterPro"/>
</dbReference>
<dbReference type="PANTHER" id="PTHR43864:SF2">
    <property type="entry name" value="PUR OPERON REPRESSOR"/>
    <property type="match status" value="1"/>
</dbReference>
<evidence type="ECO:0000256" key="2">
    <source>
        <dbReference type="ARBA" id="ARBA00023015"/>
    </source>
</evidence>
<dbReference type="Pfam" id="PF09182">
    <property type="entry name" value="PuR_N"/>
    <property type="match status" value="1"/>
</dbReference>
<feature type="domain" description="Phosphoribosyltransferase" evidence="6">
    <location>
        <begin position="115"/>
        <end position="245"/>
    </location>
</feature>
<keyword evidence="2" id="KW-0805">Transcription regulation</keyword>
<dbReference type="EMBL" id="FNNQ01000007">
    <property type="protein sequence ID" value="SDW86025.1"/>
    <property type="molecule type" value="Genomic_DNA"/>
</dbReference>
<evidence type="ECO:0000313" key="9">
    <source>
        <dbReference type="Proteomes" id="UP000198534"/>
    </source>
</evidence>
<evidence type="ECO:0000256" key="3">
    <source>
        <dbReference type="ARBA" id="ARBA00023125"/>
    </source>
</evidence>
<dbReference type="Gene3D" id="3.40.50.2020">
    <property type="match status" value="1"/>
</dbReference>
<dbReference type="Pfam" id="PF00156">
    <property type="entry name" value="Pribosyltran"/>
    <property type="match status" value="1"/>
</dbReference>
<dbReference type="SUPFAM" id="SSF46785">
    <property type="entry name" value="Winged helix' DNA-binding domain"/>
    <property type="match status" value="1"/>
</dbReference>
<evidence type="ECO:0000256" key="5">
    <source>
        <dbReference type="ARBA" id="ARBA00049656"/>
    </source>
</evidence>
<gene>
    <name evidence="8" type="ORF">SAMN05444487_10730</name>
</gene>
<keyword evidence="3" id="KW-0238">DNA-binding</keyword>
<dbReference type="InterPro" id="IPR000836">
    <property type="entry name" value="PRTase_dom"/>
</dbReference>
<accession>A0A1H2WZK4</accession>
<dbReference type="OrthoDB" id="4213751at2"/>
<organism evidence="8 9">
    <name type="scientific">Marininema mesophilum</name>
    <dbReference type="NCBI Taxonomy" id="1048340"/>
    <lineage>
        <taxon>Bacteria</taxon>
        <taxon>Bacillati</taxon>
        <taxon>Bacillota</taxon>
        <taxon>Bacilli</taxon>
        <taxon>Bacillales</taxon>
        <taxon>Thermoactinomycetaceae</taxon>
        <taxon>Marininema</taxon>
    </lineage>
</organism>
<dbReference type="InterPro" id="IPR015265">
    <property type="entry name" value="PuR_N"/>
</dbReference>